<comment type="similarity">
    <text evidence="2 8">Belongs to the bacterial ribosomal protein bS20 family.</text>
</comment>
<dbReference type="GO" id="GO:0015935">
    <property type="term" value="C:small ribosomal subunit"/>
    <property type="evidence" value="ECO:0007669"/>
    <property type="project" value="TreeGrafter"/>
</dbReference>
<dbReference type="InterPro" id="IPR002583">
    <property type="entry name" value="Ribosomal_bS20"/>
</dbReference>
<proteinExistence type="inferred from homology"/>
<dbReference type="EMBL" id="JAMZEB010000002">
    <property type="protein sequence ID" value="MCP2360778.1"/>
    <property type="molecule type" value="Genomic_DNA"/>
</dbReference>
<evidence type="ECO:0000256" key="4">
    <source>
        <dbReference type="ARBA" id="ARBA00022884"/>
    </source>
</evidence>
<dbReference type="NCBIfam" id="TIGR00029">
    <property type="entry name" value="S20"/>
    <property type="match status" value="1"/>
</dbReference>
<dbReference type="Pfam" id="PF01649">
    <property type="entry name" value="Ribosomal_S20p"/>
    <property type="match status" value="1"/>
</dbReference>
<gene>
    <name evidence="8" type="primary">rpsT</name>
    <name evidence="10" type="ORF">HD597_007798</name>
</gene>
<dbReference type="GO" id="GO:0005829">
    <property type="term" value="C:cytosol"/>
    <property type="evidence" value="ECO:0007669"/>
    <property type="project" value="TreeGrafter"/>
</dbReference>
<evidence type="ECO:0000256" key="2">
    <source>
        <dbReference type="ARBA" id="ARBA00007634"/>
    </source>
</evidence>
<protein>
    <recommendedName>
        <fullName evidence="7 8">Small ribosomal subunit protein bS20</fullName>
    </recommendedName>
</protein>
<dbReference type="HAMAP" id="MF_00500">
    <property type="entry name" value="Ribosomal_bS20"/>
    <property type="match status" value="1"/>
</dbReference>
<dbReference type="FunFam" id="1.20.58.110:FF:000001">
    <property type="entry name" value="30S ribosomal protein S20"/>
    <property type="match status" value="1"/>
</dbReference>
<feature type="region of interest" description="Disordered" evidence="9">
    <location>
        <begin position="1"/>
        <end position="24"/>
    </location>
</feature>
<name>A0A9X2GUR1_9ACTN</name>
<dbReference type="GO" id="GO:0003735">
    <property type="term" value="F:structural constituent of ribosome"/>
    <property type="evidence" value="ECO:0007669"/>
    <property type="project" value="InterPro"/>
</dbReference>
<evidence type="ECO:0000256" key="1">
    <source>
        <dbReference type="ARBA" id="ARBA00003134"/>
    </source>
</evidence>
<sequence length="90" mass="9733">MANIKSQIKRNKQNEKARLRNKAVKSSLKTAVRKFREAAEQGDVEKAVAAQRVAARQLDKAVSKGVIHKNQAANRKSAIAKQAAALAGAK</sequence>
<evidence type="ECO:0000256" key="5">
    <source>
        <dbReference type="ARBA" id="ARBA00022980"/>
    </source>
</evidence>
<dbReference type="PANTHER" id="PTHR33398:SF1">
    <property type="entry name" value="SMALL RIBOSOMAL SUBUNIT PROTEIN BS20C"/>
    <property type="match status" value="1"/>
</dbReference>
<comment type="caution">
    <text evidence="10">The sequence shown here is derived from an EMBL/GenBank/DDBJ whole genome shotgun (WGS) entry which is preliminary data.</text>
</comment>
<keyword evidence="6 8" id="KW-0687">Ribonucleoprotein</keyword>
<dbReference type="SUPFAM" id="SSF46992">
    <property type="entry name" value="Ribosomal protein S20"/>
    <property type="match status" value="1"/>
</dbReference>
<dbReference type="GO" id="GO:0006412">
    <property type="term" value="P:translation"/>
    <property type="evidence" value="ECO:0007669"/>
    <property type="project" value="UniProtKB-UniRule"/>
</dbReference>
<dbReference type="InterPro" id="IPR036510">
    <property type="entry name" value="Ribosomal_bS20_sf"/>
</dbReference>
<keyword evidence="3 8" id="KW-0699">rRNA-binding</keyword>
<dbReference type="GO" id="GO:0070181">
    <property type="term" value="F:small ribosomal subunit rRNA binding"/>
    <property type="evidence" value="ECO:0007669"/>
    <property type="project" value="TreeGrafter"/>
</dbReference>
<keyword evidence="4 8" id="KW-0694">RNA-binding</keyword>
<keyword evidence="5 8" id="KW-0689">Ribosomal protein</keyword>
<dbReference type="Gene3D" id="1.20.58.110">
    <property type="entry name" value="Ribosomal protein S20"/>
    <property type="match status" value="1"/>
</dbReference>
<evidence type="ECO:0000256" key="8">
    <source>
        <dbReference type="HAMAP-Rule" id="MF_00500"/>
    </source>
</evidence>
<dbReference type="Proteomes" id="UP001139648">
    <property type="component" value="Unassembled WGS sequence"/>
</dbReference>
<dbReference type="AlphaFoldDB" id="A0A9X2GUR1"/>
<evidence type="ECO:0000313" key="10">
    <source>
        <dbReference type="EMBL" id="MCP2360778.1"/>
    </source>
</evidence>
<accession>A0A9X2GUR1</accession>
<reference evidence="10" key="1">
    <citation type="submission" date="2022-06" db="EMBL/GenBank/DDBJ databases">
        <title>Sequencing the genomes of 1000 actinobacteria strains.</title>
        <authorList>
            <person name="Klenk H.-P."/>
        </authorList>
    </citation>
    <scope>NUCLEOTIDE SEQUENCE</scope>
    <source>
        <strain evidence="10">DSM 46694</strain>
    </source>
</reference>
<organism evidence="10 11">
    <name type="scientific">Nonomuraea thailandensis</name>
    <dbReference type="NCBI Taxonomy" id="1188745"/>
    <lineage>
        <taxon>Bacteria</taxon>
        <taxon>Bacillati</taxon>
        <taxon>Actinomycetota</taxon>
        <taxon>Actinomycetes</taxon>
        <taxon>Streptosporangiales</taxon>
        <taxon>Streptosporangiaceae</taxon>
        <taxon>Nonomuraea</taxon>
    </lineage>
</organism>
<evidence type="ECO:0000256" key="3">
    <source>
        <dbReference type="ARBA" id="ARBA00022730"/>
    </source>
</evidence>
<dbReference type="RefSeq" id="WP_253749024.1">
    <property type="nucleotide sequence ID" value="NZ_BAABKA010000108.1"/>
</dbReference>
<comment type="function">
    <text evidence="1 8">Binds directly to 16S ribosomal RNA.</text>
</comment>
<dbReference type="PANTHER" id="PTHR33398">
    <property type="entry name" value="30S RIBOSOMAL PROTEIN S20"/>
    <property type="match status" value="1"/>
</dbReference>
<evidence type="ECO:0000256" key="7">
    <source>
        <dbReference type="ARBA" id="ARBA00035136"/>
    </source>
</evidence>
<evidence type="ECO:0000256" key="9">
    <source>
        <dbReference type="SAM" id="MobiDB-lite"/>
    </source>
</evidence>
<keyword evidence="11" id="KW-1185">Reference proteome</keyword>
<evidence type="ECO:0000256" key="6">
    <source>
        <dbReference type="ARBA" id="ARBA00023274"/>
    </source>
</evidence>
<evidence type="ECO:0000313" key="11">
    <source>
        <dbReference type="Proteomes" id="UP001139648"/>
    </source>
</evidence>